<reference evidence="10 11" key="1">
    <citation type="submission" date="2014-04" db="EMBL/GenBank/DDBJ databases">
        <title>Draft Genome Sequence of Synergistes jonesii.</title>
        <authorList>
            <person name="Coil D.A."/>
            <person name="Eisen J.A."/>
            <person name="Holland-Moritz H.E."/>
        </authorList>
    </citation>
    <scope>NUCLEOTIDE SEQUENCE [LARGE SCALE GENOMIC DNA]</scope>
    <source>
        <strain evidence="10 11">78-1</strain>
    </source>
</reference>
<evidence type="ECO:0000256" key="7">
    <source>
        <dbReference type="ARBA" id="ARBA00023004"/>
    </source>
</evidence>
<dbReference type="PROSITE" id="PS00198">
    <property type="entry name" value="4FE4S_FER_1"/>
    <property type="match status" value="2"/>
</dbReference>
<dbReference type="Pfam" id="PF00881">
    <property type="entry name" value="Nitroreductase"/>
    <property type="match status" value="1"/>
</dbReference>
<dbReference type="PATRIC" id="fig|2754.20.peg.604"/>
<name>A0A073IT16_9BACT</name>
<keyword evidence="3" id="KW-0285">Flavoprotein</keyword>
<dbReference type="EMBL" id="JMKI01000021">
    <property type="protein sequence ID" value="KEJ92606.1"/>
    <property type="molecule type" value="Genomic_DNA"/>
</dbReference>
<keyword evidence="5" id="KW-0479">Metal-binding</keyword>
<sequence>MGGLSVDESKCTKCGLCAKVCPADAIEPDDFGFPQISERRRERCIECGQCVVFCPAGADMLSFMDAEKVVSAADIETPSPDAALNFLKTRRSVRRFKDEPLPRGIFDKIFDAVSQAPSAVNLQPVRWIVTETPEKTKEVANLILCWFRELIFKNPTSRAALLGAAMIAKAKSGEDGLLRGAPHVAAAVVPKEHRWPEDGTIALTYLELAAHALGVGCCWGGYFTTAARNFAPLRDFLGIKEEEYICGAQMMGLPQLRPVRQYPARRKAEINWL</sequence>
<dbReference type="InterPro" id="IPR017896">
    <property type="entry name" value="4Fe4S_Fe-S-bd"/>
</dbReference>
<dbReference type="InterPro" id="IPR029479">
    <property type="entry name" value="Nitroreductase"/>
</dbReference>
<dbReference type="STRING" id="2754.EH55_02275"/>
<keyword evidence="11" id="KW-1185">Reference proteome</keyword>
<evidence type="ECO:0000259" key="9">
    <source>
        <dbReference type="PROSITE" id="PS51379"/>
    </source>
</evidence>
<comment type="cofactor">
    <cofactor evidence="1">
        <name>FMN</name>
        <dbReference type="ChEBI" id="CHEBI:58210"/>
    </cofactor>
</comment>
<dbReference type="InterPro" id="IPR017900">
    <property type="entry name" value="4Fe4S_Fe_S_CS"/>
</dbReference>
<organism evidence="10 11">
    <name type="scientific">Synergistes jonesii</name>
    <dbReference type="NCBI Taxonomy" id="2754"/>
    <lineage>
        <taxon>Bacteria</taxon>
        <taxon>Thermotogati</taxon>
        <taxon>Synergistota</taxon>
        <taxon>Synergistia</taxon>
        <taxon>Synergistales</taxon>
        <taxon>Synergistaceae</taxon>
        <taxon>Synergistes</taxon>
    </lineage>
</organism>
<dbReference type="Gene3D" id="3.40.109.10">
    <property type="entry name" value="NADH Oxidase"/>
    <property type="match status" value="1"/>
</dbReference>
<evidence type="ECO:0000313" key="11">
    <source>
        <dbReference type="Proteomes" id="UP000027665"/>
    </source>
</evidence>
<dbReference type="Proteomes" id="UP000027665">
    <property type="component" value="Unassembled WGS sequence"/>
</dbReference>
<evidence type="ECO:0000256" key="8">
    <source>
        <dbReference type="ARBA" id="ARBA00023014"/>
    </source>
</evidence>
<dbReference type="PANTHER" id="PTHR43673:SF2">
    <property type="entry name" value="NITROREDUCTASE"/>
    <property type="match status" value="1"/>
</dbReference>
<evidence type="ECO:0000256" key="4">
    <source>
        <dbReference type="ARBA" id="ARBA00022643"/>
    </source>
</evidence>
<evidence type="ECO:0000313" key="10">
    <source>
        <dbReference type="EMBL" id="KEJ92606.1"/>
    </source>
</evidence>
<dbReference type="GO" id="GO:0051536">
    <property type="term" value="F:iron-sulfur cluster binding"/>
    <property type="evidence" value="ECO:0007669"/>
    <property type="project" value="UniProtKB-KW"/>
</dbReference>
<dbReference type="Gene3D" id="3.30.70.20">
    <property type="match status" value="1"/>
</dbReference>
<proteinExistence type="inferred from homology"/>
<dbReference type="PANTHER" id="PTHR43673">
    <property type="entry name" value="NAD(P)H NITROREDUCTASE YDGI-RELATED"/>
    <property type="match status" value="1"/>
</dbReference>
<dbReference type="eggNOG" id="COG0778">
    <property type="taxonomic scope" value="Bacteria"/>
</dbReference>
<dbReference type="GO" id="GO:0046872">
    <property type="term" value="F:metal ion binding"/>
    <property type="evidence" value="ECO:0007669"/>
    <property type="project" value="UniProtKB-KW"/>
</dbReference>
<dbReference type="CDD" id="cd02143">
    <property type="entry name" value="nitroreductase_FeS-like"/>
    <property type="match status" value="1"/>
</dbReference>
<dbReference type="eggNOG" id="COG1145">
    <property type="taxonomic scope" value="Bacteria"/>
</dbReference>
<accession>A0A073IT16</accession>
<dbReference type="PROSITE" id="PS51379">
    <property type="entry name" value="4FE4S_FER_2"/>
    <property type="match status" value="2"/>
</dbReference>
<dbReference type="Pfam" id="PF13187">
    <property type="entry name" value="Fer4_9"/>
    <property type="match status" value="1"/>
</dbReference>
<dbReference type="SUPFAM" id="SSF54862">
    <property type="entry name" value="4Fe-4S ferredoxins"/>
    <property type="match status" value="1"/>
</dbReference>
<keyword evidence="6" id="KW-0560">Oxidoreductase</keyword>
<protein>
    <recommendedName>
        <fullName evidence="9">4Fe-4S ferredoxin-type domain-containing protein</fullName>
    </recommendedName>
</protein>
<feature type="domain" description="4Fe-4S ferredoxin-type" evidence="9">
    <location>
        <begin position="32"/>
        <end position="64"/>
    </location>
</feature>
<evidence type="ECO:0000256" key="2">
    <source>
        <dbReference type="ARBA" id="ARBA00007118"/>
    </source>
</evidence>
<dbReference type="GO" id="GO:0016491">
    <property type="term" value="F:oxidoreductase activity"/>
    <property type="evidence" value="ECO:0007669"/>
    <property type="project" value="UniProtKB-KW"/>
</dbReference>
<gene>
    <name evidence="10" type="ORF">EH55_02275</name>
</gene>
<keyword evidence="7" id="KW-0408">Iron</keyword>
<dbReference type="InterPro" id="IPR000415">
    <property type="entry name" value="Nitroreductase-like"/>
</dbReference>
<evidence type="ECO:0000256" key="3">
    <source>
        <dbReference type="ARBA" id="ARBA00022630"/>
    </source>
</evidence>
<evidence type="ECO:0000256" key="1">
    <source>
        <dbReference type="ARBA" id="ARBA00001917"/>
    </source>
</evidence>
<keyword evidence="8" id="KW-0411">Iron-sulfur</keyword>
<dbReference type="AlphaFoldDB" id="A0A073IT16"/>
<evidence type="ECO:0000256" key="6">
    <source>
        <dbReference type="ARBA" id="ARBA00023002"/>
    </source>
</evidence>
<evidence type="ECO:0000256" key="5">
    <source>
        <dbReference type="ARBA" id="ARBA00022723"/>
    </source>
</evidence>
<keyword evidence="4" id="KW-0288">FMN</keyword>
<dbReference type="SUPFAM" id="SSF55469">
    <property type="entry name" value="FMN-dependent nitroreductase-like"/>
    <property type="match status" value="1"/>
</dbReference>
<comment type="caution">
    <text evidence="10">The sequence shown here is derived from an EMBL/GenBank/DDBJ whole genome shotgun (WGS) entry which is preliminary data.</text>
</comment>
<comment type="similarity">
    <text evidence="2">Belongs to the nitroreductase family.</text>
</comment>
<feature type="domain" description="4Fe-4S ferredoxin-type" evidence="9">
    <location>
        <begin position="2"/>
        <end position="31"/>
    </location>
</feature>